<evidence type="ECO:0000256" key="2">
    <source>
        <dbReference type="ARBA" id="ARBA00004993"/>
    </source>
</evidence>
<dbReference type="InterPro" id="IPR003542">
    <property type="entry name" value="Enbac_synth_compD-like"/>
</dbReference>
<evidence type="ECO:0000256" key="5">
    <source>
        <dbReference type="ARBA" id="ARBA00019087"/>
    </source>
</evidence>
<proteinExistence type="inferred from homology"/>
<evidence type="ECO:0000256" key="11">
    <source>
        <dbReference type="ARBA" id="ARBA00049191"/>
    </source>
</evidence>
<protein>
    <recommendedName>
        <fullName evidence="5">Enterobactin synthase component D</fullName>
    </recommendedName>
    <alternativeName>
        <fullName evidence="8">4'-phosphopantetheinyl transferase EntD</fullName>
    </alternativeName>
    <alternativeName>
        <fullName evidence="9">Enterochelin synthase D</fullName>
    </alternativeName>
</protein>
<reference evidence="14 15" key="1">
    <citation type="submission" date="2023-07" db="EMBL/GenBank/DDBJ databases">
        <title>Citrobacter selenititolerans sp. nov., isolated from seleniferous soil.</title>
        <authorList>
            <person name="Zhang S."/>
            <person name="Li K."/>
            <person name="Peng J."/>
            <person name="Wang H."/>
            <person name="Sun J."/>
            <person name="Guo Y."/>
        </authorList>
    </citation>
    <scope>NUCLEOTIDE SEQUENCE [LARGE SCALE GENOMIC DNA]</scope>
    <source>
        <strain evidence="14 15">S2-9</strain>
    </source>
</reference>
<sequence length="234" mass="25690">MLTHHSTFSFAGHTLHCIAFDPDSFHEHDLFWLPHHAQLHAAGRKRKAEHLAGRIAAVHALRDYGSKTVPGIGEQRQPLWPAGLSGSISHCATTALAVVSRQPVGMDIEAIFTPQMAAELTGSIIDNEEREILLSSALPFTLALTLAFSAKESLYKAFCGRVNAWPGFDSAKITEINASRMSLRLTALFSPNVVNHVVNVEWQTYDECVITLCQPRPTFQETGPRSPALRDPDG</sequence>
<evidence type="ECO:0000256" key="4">
    <source>
        <dbReference type="ARBA" id="ARBA00011503"/>
    </source>
</evidence>
<dbReference type="Pfam" id="PF01648">
    <property type="entry name" value="ACPS"/>
    <property type="match status" value="1"/>
</dbReference>
<gene>
    <name evidence="14" type="primary">entD</name>
    <name evidence="14" type="ORF">Q0A17_01775</name>
</gene>
<dbReference type="Pfam" id="PF17837">
    <property type="entry name" value="4PPT_N"/>
    <property type="match status" value="1"/>
</dbReference>
<dbReference type="InterPro" id="IPR008278">
    <property type="entry name" value="4-PPantetheinyl_Trfase_dom"/>
</dbReference>
<keyword evidence="14" id="KW-0436">Ligase</keyword>
<dbReference type="GO" id="GO:0047527">
    <property type="term" value="F:2,3-dihydroxybenzoate-serine ligase activity"/>
    <property type="evidence" value="ECO:0007669"/>
    <property type="project" value="UniProtKB-EC"/>
</dbReference>
<comment type="catalytic activity">
    <reaction evidence="11">
        <text>apo-[peptidyl-carrier protein] + CoA = holo-[peptidyl-carrier protein] + adenosine 3',5'-bisphosphate + H(+)</text>
        <dbReference type="Rhea" id="RHEA:46228"/>
        <dbReference type="Rhea" id="RHEA-COMP:11479"/>
        <dbReference type="Rhea" id="RHEA-COMP:11480"/>
        <dbReference type="ChEBI" id="CHEBI:15378"/>
        <dbReference type="ChEBI" id="CHEBI:29999"/>
        <dbReference type="ChEBI" id="CHEBI:57287"/>
        <dbReference type="ChEBI" id="CHEBI:58343"/>
        <dbReference type="ChEBI" id="CHEBI:64479"/>
    </reaction>
</comment>
<evidence type="ECO:0000256" key="8">
    <source>
        <dbReference type="ARBA" id="ARBA00029894"/>
    </source>
</evidence>
<accession>A0ABT8PQ76</accession>
<comment type="caution">
    <text evidence="14">The sequence shown here is derived from an EMBL/GenBank/DDBJ whole genome shotgun (WGS) entry which is preliminary data.</text>
</comment>
<evidence type="ECO:0000256" key="6">
    <source>
        <dbReference type="ARBA" id="ARBA00022679"/>
    </source>
</evidence>
<dbReference type="EMBL" id="JAUJYW010000001">
    <property type="protein sequence ID" value="MDN8598147.1"/>
    <property type="molecule type" value="Genomic_DNA"/>
</dbReference>
<dbReference type="PRINTS" id="PR01399">
    <property type="entry name" value="ENTSNTHTASED"/>
</dbReference>
<keyword evidence="15" id="KW-1185">Reference proteome</keyword>
<evidence type="ECO:0000259" key="12">
    <source>
        <dbReference type="Pfam" id="PF01648"/>
    </source>
</evidence>
<dbReference type="PANTHER" id="PTHR38096">
    <property type="entry name" value="ENTEROBACTIN SYNTHASE COMPONENT D"/>
    <property type="match status" value="1"/>
</dbReference>
<dbReference type="NCBIfam" id="NF007604">
    <property type="entry name" value="PRK10251.1"/>
    <property type="match status" value="1"/>
</dbReference>
<evidence type="ECO:0000259" key="13">
    <source>
        <dbReference type="Pfam" id="PF17837"/>
    </source>
</evidence>
<dbReference type="Gene3D" id="3.90.470.20">
    <property type="entry name" value="4'-phosphopantetheinyl transferase domain"/>
    <property type="match status" value="1"/>
</dbReference>
<comment type="catalytic activity">
    <reaction evidence="10">
        <text>apo-[aryl-carrier protein] + CoA = holo-[aryl-carrier protein] + adenosine 3',5'-bisphosphate + H(+)</text>
        <dbReference type="Rhea" id="RHEA:48404"/>
        <dbReference type="Rhea" id="RHEA-COMP:15903"/>
        <dbReference type="Rhea" id="RHEA-COMP:17557"/>
        <dbReference type="ChEBI" id="CHEBI:15378"/>
        <dbReference type="ChEBI" id="CHEBI:29999"/>
        <dbReference type="ChEBI" id="CHEBI:57287"/>
        <dbReference type="ChEBI" id="CHEBI:58343"/>
        <dbReference type="ChEBI" id="CHEBI:64479"/>
    </reaction>
</comment>
<organism evidence="14 15">
    <name type="scientific">Citrobacter enshiensis</name>
    <dbReference type="NCBI Taxonomy" id="2971264"/>
    <lineage>
        <taxon>Bacteria</taxon>
        <taxon>Pseudomonadati</taxon>
        <taxon>Pseudomonadota</taxon>
        <taxon>Gammaproteobacteria</taxon>
        <taxon>Enterobacterales</taxon>
        <taxon>Enterobacteriaceae</taxon>
        <taxon>Citrobacter</taxon>
    </lineage>
</organism>
<dbReference type="InterPro" id="IPR041354">
    <property type="entry name" value="4PPT_N"/>
</dbReference>
<comment type="pathway">
    <text evidence="2">Siderophore biosynthesis; enterobactin biosynthesis.</text>
</comment>
<evidence type="ECO:0000256" key="7">
    <source>
        <dbReference type="ARBA" id="ARBA00023191"/>
    </source>
</evidence>
<dbReference type="PANTHER" id="PTHR38096:SF1">
    <property type="entry name" value="ENTEROBACTIN SYNTHASE COMPONENT D"/>
    <property type="match status" value="1"/>
</dbReference>
<feature type="domain" description="4'-phosphopantetheinyl transferase N-terminal" evidence="13">
    <location>
        <begin position="37"/>
        <end position="100"/>
    </location>
</feature>
<comment type="similarity">
    <text evidence="3">Belongs to the P-Pant transferase superfamily. EntD family.</text>
</comment>
<evidence type="ECO:0000256" key="1">
    <source>
        <dbReference type="ARBA" id="ARBA00003937"/>
    </source>
</evidence>
<evidence type="ECO:0000256" key="10">
    <source>
        <dbReference type="ARBA" id="ARBA00049176"/>
    </source>
</evidence>
<evidence type="ECO:0000313" key="15">
    <source>
        <dbReference type="Proteomes" id="UP001174867"/>
    </source>
</evidence>
<comment type="function">
    <text evidence="1">Involved in the biosynthesis of the siderophore enterobactin (enterochelin), which is a macrocyclic trimeric lactone of N-(2,3-dihydroxybenzoyl)-serine. The serine trilactone serves as a scaffolding for the three catechol functionalities that provide hexadentate coordination for the tightly ligated iron(2+) atoms. Plays an essential role in the assembly of the enterobactin by catalyzing the transfer of the 4'-phosphopantetheine (Ppant) moiety from coenzyme A to the apo-domains of both EntB (ArCP domain) and EntF (PCP domain) to yield their holo-forms which make them competent for the activation of 2,3-dihydroxybenzoate (DHB) and L-serine, respectively.</text>
</comment>
<evidence type="ECO:0000256" key="3">
    <source>
        <dbReference type="ARBA" id="ARBA00008342"/>
    </source>
</evidence>
<dbReference type="RefSeq" id="WP_301696555.1">
    <property type="nucleotide sequence ID" value="NZ_JAUJYW010000001.1"/>
</dbReference>
<dbReference type="InterPro" id="IPR037143">
    <property type="entry name" value="4-PPantetheinyl_Trfase_dom_sf"/>
</dbReference>
<keyword evidence="7" id="KW-0259">Enterobactin biosynthesis</keyword>
<evidence type="ECO:0000256" key="9">
    <source>
        <dbReference type="ARBA" id="ARBA00031996"/>
    </source>
</evidence>
<name>A0ABT8PQ76_9ENTR</name>
<dbReference type="Proteomes" id="UP001174867">
    <property type="component" value="Unassembled WGS sequence"/>
</dbReference>
<comment type="subunit">
    <text evidence="4">EntB, EntD, EntE, and EntF form a multienzyme complex called enterobactin synthase.</text>
</comment>
<dbReference type="SUPFAM" id="SSF56214">
    <property type="entry name" value="4'-phosphopantetheinyl transferase"/>
    <property type="match status" value="1"/>
</dbReference>
<evidence type="ECO:0000313" key="14">
    <source>
        <dbReference type="EMBL" id="MDN8598147.1"/>
    </source>
</evidence>
<keyword evidence="6" id="KW-0808">Transferase</keyword>
<feature type="domain" description="4'-phosphopantetheinyl transferase" evidence="12">
    <location>
        <begin position="103"/>
        <end position="210"/>
    </location>
</feature>